<gene>
    <name evidence="2" type="ORF">METZ01_LOCUS315941</name>
</gene>
<feature type="domain" description="Glycosyl transferase family 28 C-terminal" evidence="1">
    <location>
        <begin position="175"/>
        <end position="279"/>
    </location>
</feature>
<feature type="non-terminal residue" evidence="2">
    <location>
        <position position="282"/>
    </location>
</feature>
<dbReference type="PANTHER" id="PTHR21015">
    <property type="entry name" value="UDP-N-ACETYLGLUCOSAMINE--N-ACETYLMURAMYL-(PENTAPEPTIDE) PYROPHOSPHORYL-UNDECAPRENOL N-ACETYLGLUCOSAMINE TRANSFERASE 1"/>
    <property type="match status" value="1"/>
</dbReference>
<dbReference type="SUPFAM" id="SSF53756">
    <property type="entry name" value="UDP-Glycosyltransferase/glycogen phosphorylase"/>
    <property type="match status" value="1"/>
</dbReference>
<sequence length="282" mass="31184">MPLVAVHCKASISDGMGHIYRQINLANELKKQGWEIYFYIPNFTPAIDLLTQAEFPWVITDPESSVAEYLDKFFDFVILDIQDTTESLVYSVKKCTRYIASFEDLGAGRNHVDILIDCNLAPSETKNLPSSTRGLLGTDYSVLHPDFAYYHTQSRHFGTSLQSVLISMGATDPKNLTVPLTSFLLQEKLDLKLTVLIGHNANITPELNKLSNQFQLLNVLGPVSNMAQILWEHDAVICSGGVTLHEAMAVCTPAFVVNQVAHQQTKARFVEKSGAAINLGIG</sequence>
<dbReference type="PANTHER" id="PTHR21015:SF22">
    <property type="entry name" value="GLYCOSYLTRANSFERASE"/>
    <property type="match status" value="1"/>
</dbReference>
<evidence type="ECO:0000313" key="2">
    <source>
        <dbReference type="EMBL" id="SVC63087.1"/>
    </source>
</evidence>
<protein>
    <recommendedName>
        <fullName evidence="1">Glycosyl transferase family 28 C-terminal domain-containing protein</fullName>
    </recommendedName>
</protein>
<dbReference type="Pfam" id="PF04101">
    <property type="entry name" value="Glyco_tran_28_C"/>
    <property type="match status" value="1"/>
</dbReference>
<dbReference type="Gene3D" id="3.40.50.2000">
    <property type="entry name" value="Glycogen Phosphorylase B"/>
    <property type="match status" value="1"/>
</dbReference>
<dbReference type="Gene3D" id="3.40.50.11190">
    <property type="match status" value="1"/>
</dbReference>
<accession>A0A382NRU3</accession>
<proteinExistence type="predicted"/>
<reference evidence="2" key="1">
    <citation type="submission" date="2018-05" db="EMBL/GenBank/DDBJ databases">
        <authorList>
            <person name="Lanie J.A."/>
            <person name="Ng W.-L."/>
            <person name="Kazmierczak K.M."/>
            <person name="Andrzejewski T.M."/>
            <person name="Davidsen T.M."/>
            <person name="Wayne K.J."/>
            <person name="Tettelin H."/>
            <person name="Glass J.I."/>
            <person name="Rusch D."/>
            <person name="Podicherti R."/>
            <person name="Tsui H.-C.T."/>
            <person name="Winkler M.E."/>
        </authorList>
    </citation>
    <scope>NUCLEOTIDE SEQUENCE</scope>
</reference>
<organism evidence="2">
    <name type="scientific">marine metagenome</name>
    <dbReference type="NCBI Taxonomy" id="408172"/>
    <lineage>
        <taxon>unclassified sequences</taxon>
        <taxon>metagenomes</taxon>
        <taxon>ecological metagenomes</taxon>
    </lineage>
</organism>
<dbReference type="EMBL" id="UINC01101898">
    <property type="protein sequence ID" value="SVC63087.1"/>
    <property type="molecule type" value="Genomic_DNA"/>
</dbReference>
<dbReference type="GO" id="GO:0016758">
    <property type="term" value="F:hexosyltransferase activity"/>
    <property type="evidence" value="ECO:0007669"/>
    <property type="project" value="InterPro"/>
</dbReference>
<dbReference type="InterPro" id="IPR007235">
    <property type="entry name" value="Glyco_trans_28_C"/>
</dbReference>
<name>A0A382NRU3_9ZZZZ</name>
<evidence type="ECO:0000259" key="1">
    <source>
        <dbReference type="Pfam" id="PF04101"/>
    </source>
</evidence>
<dbReference type="AlphaFoldDB" id="A0A382NRU3"/>